<dbReference type="PANTHER" id="PTHR11705">
    <property type="entry name" value="PROTEASE FAMILY M14 CARBOXYPEPTIDASE A,B"/>
    <property type="match status" value="1"/>
</dbReference>
<evidence type="ECO:0000256" key="5">
    <source>
        <dbReference type="ARBA" id="ARBA00022490"/>
    </source>
</evidence>
<evidence type="ECO:0000256" key="12">
    <source>
        <dbReference type="ARBA" id="ARBA00022942"/>
    </source>
</evidence>
<dbReference type="GO" id="GO:0008270">
    <property type="term" value="F:zinc ion binding"/>
    <property type="evidence" value="ECO:0007669"/>
    <property type="project" value="InterPro"/>
</dbReference>
<keyword evidence="15" id="KW-0539">Nucleus</keyword>
<evidence type="ECO:0000313" key="19">
    <source>
        <dbReference type="RefSeq" id="XP_022307589.1"/>
    </source>
</evidence>
<keyword evidence="8" id="KW-0479">Metal-binding</keyword>
<proteinExistence type="inferred from homology"/>
<dbReference type="FunFam" id="3.40.630.10:FF:000084">
    <property type="entry name" value="Carboxypeptidase B2"/>
    <property type="match status" value="1"/>
</dbReference>
<dbReference type="OrthoDB" id="3626597at2759"/>
<evidence type="ECO:0000259" key="17">
    <source>
        <dbReference type="PROSITE" id="PS52035"/>
    </source>
</evidence>
<keyword evidence="9" id="KW-0732">Signal</keyword>
<dbReference type="SUPFAM" id="SSF56235">
    <property type="entry name" value="N-terminal nucleophile aminohydrolases (Ntn hydrolases)"/>
    <property type="match status" value="1"/>
</dbReference>
<name>A0A8B8BXK5_CRAVI</name>
<dbReference type="Gene3D" id="3.30.70.340">
    <property type="entry name" value="Metallocarboxypeptidase-like"/>
    <property type="match status" value="1"/>
</dbReference>
<dbReference type="SUPFAM" id="SSF54897">
    <property type="entry name" value="Protease propeptides/inhibitors"/>
    <property type="match status" value="1"/>
</dbReference>
<keyword evidence="14" id="KW-1015">Disulfide bond</keyword>
<dbReference type="RefSeq" id="XP_022307589.1">
    <property type="nucleotide sequence ID" value="XM_022451881.1"/>
</dbReference>
<keyword evidence="6" id="KW-0121">Carboxypeptidase</keyword>
<dbReference type="InterPro" id="IPR000834">
    <property type="entry name" value="Peptidase_M14"/>
</dbReference>
<evidence type="ECO:0000256" key="15">
    <source>
        <dbReference type="ARBA" id="ARBA00023242"/>
    </source>
</evidence>
<keyword evidence="5" id="KW-0963">Cytoplasm</keyword>
<dbReference type="PRINTS" id="PR00765">
    <property type="entry name" value="CRBOXYPTASEA"/>
</dbReference>
<comment type="similarity">
    <text evidence="3 16">Belongs to the peptidase M14 family.</text>
</comment>
<evidence type="ECO:0000313" key="18">
    <source>
        <dbReference type="Proteomes" id="UP000694844"/>
    </source>
</evidence>
<dbReference type="Pfam" id="PF00246">
    <property type="entry name" value="Peptidase_M14"/>
    <property type="match status" value="1"/>
</dbReference>
<dbReference type="CDD" id="cd03860">
    <property type="entry name" value="M14_CP_A-B_like"/>
    <property type="match status" value="1"/>
</dbReference>
<dbReference type="Gene3D" id="3.60.20.10">
    <property type="entry name" value="Glutamine Phosphoribosylpyrophosphate, subunit 1, domain 1"/>
    <property type="match status" value="1"/>
</dbReference>
<dbReference type="CDD" id="cd03760">
    <property type="entry name" value="proteasome_beta_type_4"/>
    <property type="match status" value="1"/>
</dbReference>
<dbReference type="InterPro" id="IPR016050">
    <property type="entry name" value="Proteasome_bsu_CS"/>
</dbReference>
<keyword evidence="13" id="KW-0482">Metalloprotease</keyword>
<dbReference type="InterPro" id="IPR016295">
    <property type="entry name" value="Proteasome_beta4"/>
</dbReference>
<gene>
    <name evidence="19" type="primary">LOC111113586</name>
</gene>
<dbReference type="AlphaFoldDB" id="A0A8B8BXK5"/>
<evidence type="ECO:0000256" key="1">
    <source>
        <dbReference type="ARBA" id="ARBA00001947"/>
    </source>
</evidence>
<dbReference type="GO" id="GO:0051603">
    <property type="term" value="P:proteolysis involved in protein catabolic process"/>
    <property type="evidence" value="ECO:0007669"/>
    <property type="project" value="InterPro"/>
</dbReference>
<dbReference type="GeneID" id="111113586"/>
<comment type="cofactor">
    <cofactor evidence="1">
        <name>Zn(2+)</name>
        <dbReference type="ChEBI" id="CHEBI:29105"/>
    </cofactor>
</comment>
<dbReference type="PROSITE" id="PS52035">
    <property type="entry name" value="PEPTIDASE_M14"/>
    <property type="match status" value="1"/>
</dbReference>
<evidence type="ECO:0000256" key="4">
    <source>
        <dbReference type="ARBA" id="ARBA00016157"/>
    </source>
</evidence>
<protein>
    <recommendedName>
        <fullName evidence="4">Proteasome subunit beta type-4</fullName>
    </recommendedName>
</protein>
<dbReference type="Pfam" id="PF00227">
    <property type="entry name" value="Proteasome"/>
    <property type="match status" value="1"/>
</dbReference>
<organism evidence="18 19">
    <name type="scientific">Crassostrea virginica</name>
    <name type="common">Eastern oyster</name>
    <dbReference type="NCBI Taxonomy" id="6565"/>
    <lineage>
        <taxon>Eukaryota</taxon>
        <taxon>Metazoa</taxon>
        <taxon>Spiralia</taxon>
        <taxon>Lophotrochozoa</taxon>
        <taxon>Mollusca</taxon>
        <taxon>Bivalvia</taxon>
        <taxon>Autobranchia</taxon>
        <taxon>Pteriomorphia</taxon>
        <taxon>Ostreida</taxon>
        <taxon>Ostreoidea</taxon>
        <taxon>Ostreidae</taxon>
        <taxon>Crassostrea</taxon>
    </lineage>
</organism>
<dbReference type="InterPro" id="IPR029055">
    <property type="entry name" value="Ntn_hydrolases_N"/>
</dbReference>
<comment type="subcellular location">
    <subcellularLocation>
        <location evidence="2">Nucleus</location>
    </subcellularLocation>
</comment>
<dbReference type="Gene3D" id="3.40.630.10">
    <property type="entry name" value="Zn peptidases"/>
    <property type="match status" value="1"/>
</dbReference>
<keyword evidence="12" id="KW-0647">Proteasome</keyword>
<keyword evidence="11" id="KW-0862">Zinc</keyword>
<dbReference type="KEGG" id="cvn:111113586"/>
<dbReference type="GO" id="GO:0005839">
    <property type="term" value="C:proteasome core complex"/>
    <property type="evidence" value="ECO:0007669"/>
    <property type="project" value="InterPro"/>
</dbReference>
<feature type="active site" description="Proton donor/acceptor" evidence="16">
    <location>
        <position position="695"/>
    </location>
</feature>
<dbReference type="FunFam" id="3.60.20.10:FF:000014">
    <property type="entry name" value="Proteasome subunit beta type-7"/>
    <property type="match status" value="1"/>
</dbReference>
<dbReference type="Pfam" id="PF02244">
    <property type="entry name" value="Propep_M14"/>
    <property type="match status" value="1"/>
</dbReference>
<dbReference type="GO" id="GO:0005634">
    <property type="term" value="C:nucleus"/>
    <property type="evidence" value="ECO:0007669"/>
    <property type="project" value="UniProtKB-SubCell"/>
</dbReference>
<dbReference type="InterPro" id="IPR023333">
    <property type="entry name" value="Proteasome_suB-type"/>
</dbReference>
<evidence type="ECO:0000256" key="7">
    <source>
        <dbReference type="ARBA" id="ARBA00022670"/>
    </source>
</evidence>
<reference evidence="19" key="1">
    <citation type="submission" date="2025-08" db="UniProtKB">
        <authorList>
            <consortium name="RefSeq"/>
        </authorList>
    </citation>
    <scope>IDENTIFICATION</scope>
    <source>
        <tissue evidence="19">Whole sample</tissue>
    </source>
</reference>
<keyword evidence="18" id="KW-1185">Reference proteome</keyword>
<dbReference type="PROSITE" id="PS51476">
    <property type="entry name" value="PROTEASOME_BETA_2"/>
    <property type="match status" value="1"/>
</dbReference>
<feature type="domain" description="Peptidase M14" evidence="17">
    <location>
        <begin position="431"/>
        <end position="732"/>
    </location>
</feature>
<evidence type="ECO:0000256" key="6">
    <source>
        <dbReference type="ARBA" id="ARBA00022645"/>
    </source>
</evidence>
<dbReference type="InterPro" id="IPR003146">
    <property type="entry name" value="M14A_act_pep"/>
</dbReference>
<dbReference type="Proteomes" id="UP000694844">
    <property type="component" value="Chromosome 9"/>
</dbReference>
<evidence type="ECO:0000256" key="16">
    <source>
        <dbReference type="PROSITE-ProRule" id="PRU01379"/>
    </source>
</evidence>
<evidence type="ECO:0000256" key="2">
    <source>
        <dbReference type="ARBA" id="ARBA00004123"/>
    </source>
</evidence>
<dbReference type="PANTHER" id="PTHR11705:SF91">
    <property type="entry name" value="FI01817P-RELATED"/>
    <property type="match status" value="1"/>
</dbReference>
<evidence type="ECO:0000256" key="11">
    <source>
        <dbReference type="ARBA" id="ARBA00022833"/>
    </source>
</evidence>
<evidence type="ECO:0000256" key="8">
    <source>
        <dbReference type="ARBA" id="ARBA00022723"/>
    </source>
</evidence>
<evidence type="ECO:0000256" key="9">
    <source>
        <dbReference type="ARBA" id="ARBA00022729"/>
    </source>
</evidence>
<evidence type="ECO:0000256" key="10">
    <source>
        <dbReference type="ARBA" id="ARBA00022801"/>
    </source>
</evidence>
<keyword evidence="7" id="KW-0645">Protease</keyword>
<dbReference type="GO" id="GO:0005615">
    <property type="term" value="C:extracellular space"/>
    <property type="evidence" value="ECO:0007669"/>
    <property type="project" value="TreeGrafter"/>
</dbReference>
<dbReference type="GO" id="GO:0004181">
    <property type="term" value="F:metallocarboxypeptidase activity"/>
    <property type="evidence" value="ECO:0007669"/>
    <property type="project" value="InterPro"/>
</dbReference>
<dbReference type="PROSITE" id="PS00854">
    <property type="entry name" value="PROTEASOME_BETA_1"/>
    <property type="match status" value="1"/>
</dbReference>
<dbReference type="SUPFAM" id="SSF53187">
    <property type="entry name" value="Zn-dependent exopeptidases"/>
    <property type="match status" value="1"/>
</dbReference>
<evidence type="ECO:0000256" key="14">
    <source>
        <dbReference type="ARBA" id="ARBA00023157"/>
    </source>
</evidence>
<dbReference type="SMART" id="SM00631">
    <property type="entry name" value="Zn_pept"/>
    <property type="match status" value="1"/>
</dbReference>
<sequence>MELSFGTTEFWRNGPQPGALYNFPGNVETKQTTQIGASKRTLAPTVTGTSVLGLCFDGGVIIAADMLGSYGALARYRNLSRLMKVNDTTALGISGDYADYQFMKSVIEQRVIDEECLNDGFQYTPKSLFSWMTRVLYNRRSNFNPLWNTFIVGGLQNGEPFLGYIDKIGIAYNDPTIASGYGAYIAAPLLRDAYEANPKMSLAEAEKKIDECMKILYYRDARSLNKYEVVIVTKDGTMVKSPIVSEPNWEIAHMIKKSPLQITTELYIHQNAPNKTRATCINCKSNSRYIARLSAVETFRLLSPDLSHEMSAITALLVAALLLGVSRANPENSQGRKSFKGYQVLSVRAENEMQIEYLNLLQQGPEIDFFQIPSLTQRTDILVPPRQLKDVKKSLRKMRMPYEVINPDIETTIQRERQQLSSKATNDIWTTYLMWENFELWLQERSSNYPNRIQLKSIGKSIEGKDIWQVKVAADVNGAKKPAMYVECLAHAREWITGSVCLGSIEILTTNYGQSGALGQQATLMLDKFDWYFIPMMNPDGYNFTKQNRLWRKNRRANVVSSCPGVDLNRNFAADWGGAGSSSNWCSDTYRGGSANSEPEAQAVIDAVAETGDVRSYLSVHSYSQLLLVPHAYAAIKAPDYDELKNVGDIAMLALRQVNGVNFQVGHGPEILYAASGGAFDYFKLNGVKYCYVYELRPASGSGTDGFILPASQIDPSIRETFASFYSFADQIPA</sequence>
<dbReference type="InterPro" id="IPR036990">
    <property type="entry name" value="M14A-like_propep"/>
</dbReference>
<keyword evidence="10" id="KW-0378">Hydrolase</keyword>
<accession>A0A8B8BXK5</accession>
<evidence type="ECO:0000256" key="13">
    <source>
        <dbReference type="ARBA" id="ARBA00023049"/>
    </source>
</evidence>
<dbReference type="InterPro" id="IPR001353">
    <property type="entry name" value="Proteasome_sua/b"/>
</dbReference>
<evidence type="ECO:0000256" key="3">
    <source>
        <dbReference type="ARBA" id="ARBA00005988"/>
    </source>
</evidence>